<dbReference type="Pfam" id="PF04427">
    <property type="entry name" value="Brix"/>
    <property type="match status" value="1"/>
</dbReference>
<keyword evidence="3 4" id="KW-0539">Nucleus</keyword>
<feature type="domain" description="Brix" evidence="6">
    <location>
        <begin position="42"/>
        <end position="259"/>
    </location>
</feature>
<dbReference type="InterPro" id="IPR007109">
    <property type="entry name" value="Brix"/>
</dbReference>
<dbReference type="SMART" id="SM00879">
    <property type="entry name" value="Brix"/>
    <property type="match status" value="1"/>
</dbReference>
<keyword evidence="5" id="KW-0175">Coiled coil</keyword>
<proteinExistence type="inferred from homology"/>
<dbReference type="GO" id="GO:0000027">
    <property type="term" value="P:ribosomal large subunit assembly"/>
    <property type="evidence" value="ECO:0007669"/>
    <property type="project" value="InterPro"/>
</dbReference>
<evidence type="ECO:0000259" key="6">
    <source>
        <dbReference type="PROSITE" id="PS50833"/>
    </source>
</evidence>
<dbReference type="GO" id="GO:0000463">
    <property type="term" value="P:maturation of LSU-rRNA from tricistronic rRNA transcript (SSU-rRNA, 5.8S rRNA, LSU-rRNA)"/>
    <property type="evidence" value="ECO:0007669"/>
    <property type="project" value="TreeGrafter"/>
</dbReference>
<dbReference type="GO" id="GO:0005730">
    <property type="term" value="C:nucleolus"/>
    <property type="evidence" value="ECO:0007669"/>
    <property type="project" value="UniProtKB-SubCell"/>
</dbReference>
<sequence>MAPTQEQKRSNKAKVLAGGKPAKARIQRYLKSIEPRLKETGKKTLLLKGIKCSQAMGNLLKDMRAMQAPNVKHLTKKNAIVAFETEGQQSLEFLTTKNDCALFALASTNKKRPNNLVLGRTFDHQILDMVEVGILRFKSIHDYGGSIPKKRLGSKPLMLFLGDLWQQDSSCQKMQNLLIDFYRGDVIDKLMVAGLDHLIVFVAAQHPKTEQLIVHQHTYFCKLKKDPNNPASKVPVPYLLPCGPDMTMAIRRTQFASPDMWKEALKQPQALQKKKVKNHSTNIFGETIGRLHVEKQDVDKMGGRKVKALRRAEKAAKLEEMEALENELEKEGNELGQEFKQTFGFKQT</sequence>
<dbReference type="PROSITE" id="PS50833">
    <property type="entry name" value="BRIX"/>
    <property type="match status" value="1"/>
</dbReference>
<evidence type="ECO:0000256" key="3">
    <source>
        <dbReference type="ARBA" id="ARBA00023242"/>
    </source>
</evidence>
<dbReference type="PANTHER" id="PTHR12728">
    <property type="entry name" value="BRIX DOMAIN CONTAINING PROTEIN"/>
    <property type="match status" value="1"/>
</dbReference>
<comment type="caution">
    <text evidence="7">The sequence shown here is derived from an EMBL/GenBank/DDBJ whole genome shotgun (WGS) entry which is preliminary data.</text>
</comment>
<dbReference type="AlphaFoldDB" id="A0AAD2G2J3"/>
<evidence type="ECO:0000256" key="2">
    <source>
        <dbReference type="ARBA" id="ARBA00010782"/>
    </source>
</evidence>
<dbReference type="InterPro" id="IPR039770">
    <property type="entry name" value="Rpf2"/>
</dbReference>
<reference evidence="7" key="1">
    <citation type="submission" date="2023-08" db="EMBL/GenBank/DDBJ databases">
        <authorList>
            <person name="Audoor S."/>
            <person name="Bilcke G."/>
        </authorList>
    </citation>
    <scope>NUCLEOTIDE SEQUENCE</scope>
</reference>
<feature type="coiled-coil region" evidence="5">
    <location>
        <begin position="307"/>
        <end position="341"/>
    </location>
</feature>
<evidence type="ECO:0000256" key="5">
    <source>
        <dbReference type="SAM" id="Coils"/>
    </source>
</evidence>
<accession>A0AAD2G2J3</accession>
<comment type="subcellular location">
    <subcellularLocation>
        <location evidence="1 4">Nucleus</location>
        <location evidence="1 4">Nucleolus</location>
    </subcellularLocation>
</comment>
<name>A0AAD2G2J3_9STRA</name>
<evidence type="ECO:0000256" key="1">
    <source>
        <dbReference type="ARBA" id="ARBA00004604"/>
    </source>
</evidence>
<organism evidence="7 8">
    <name type="scientific">Cylindrotheca closterium</name>
    <dbReference type="NCBI Taxonomy" id="2856"/>
    <lineage>
        <taxon>Eukaryota</taxon>
        <taxon>Sar</taxon>
        <taxon>Stramenopiles</taxon>
        <taxon>Ochrophyta</taxon>
        <taxon>Bacillariophyta</taxon>
        <taxon>Bacillariophyceae</taxon>
        <taxon>Bacillariophycidae</taxon>
        <taxon>Bacillariales</taxon>
        <taxon>Bacillariaceae</taxon>
        <taxon>Cylindrotheca</taxon>
    </lineage>
</organism>
<dbReference type="EMBL" id="CAKOGP040002047">
    <property type="protein sequence ID" value="CAJ1960148.1"/>
    <property type="molecule type" value="Genomic_DNA"/>
</dbReference>
<evidence type="ECO:0000256" key="4">
    <source>
        <dbReference type="RuleBase" id="RU367086"/>
    </source>
</evidence>
<dbReference type="Proteomes" id="UP001295423">
    <property type="component" value="Unassembled WGS sequence"/>
</dbReference>
<dbReference type="PANTHER" id="PTHR12728:SF0">
    <property type="entry name" value="RIBOSOME PRODUCTION FACTOR 2 HOMOLOG"/>
    <property type="match status" value="1"/>
</dbReference>
<protein>
    <recommendedName>
        <fullName evidence="4">Ribosome production factor 2 homolog</fullName>
    </recommendedName>
    <alternativeName>
        <fullName evidence="4">Ribosome biogenesis protein RPF2 homolog</fullName>
    </alternativeName>
</protein>
<evidence type="ECO:0000313" key="8">
    <source>
        <dbReference type="Proteomes" id="UP001295423"/>
    </source>
</evidence>
<keyword evidence="8" id="KW-1185">Reference proteome</keyword>
<comment type="similarity">
    <text evidence="2 4">Belongs to the RPF2 family.</text>
</comment>
<evidence type="ECO:0000313" key="7">
    <source>
        <dbReference type="EMBL" id="CAJ1960148.1"/>
    </source>
</evidence>
<dbReference type="GO" id="GO:0019843">
    <property type="term" value="F:rRNA binding"/>
    <property type="evidence" value="ECO:0007669"/>
    <property type="project" value="UniProtKB-UniRule"/>
</dbReference>
<gene>
    <name evidence="7" type="ORF">CYCCA115_LOCUS18564</name>
</gene>